<organism evidence="1 3">
    <name type="scientific">Agathobacter rectalis</name>
    <dbReference type="NCBI Taxonomy" id="39491"/>
    <lineage>
        <taxon>Bacteria</taxon>
        <taxon>Bacillati</taxon>
        <taxon>Bacillota</taxon>
        <taxon>Clostridia</taxon>
        <taxon>Lachnospirales</taxon>
        <taxon>Lachnospiraceae</taxon>
        <taxon>Agathobacter</taxon>
    </lineage>
</organism>
<dbReference type="EMBL" id="CZAJ01000024">
    <property type="protein sequence ID" value="CUP24800.1"/>
    <property type="molecule type" value="Genomic_DNA"/>
</dbReference>
<dbReference type="Proteomes" id="UP000095602">
    <property type="component" value="Unassembled WGS sequence"/>
</dbReference>
<reference evidence="1 3" key="1">
    <citation type="submission" date="2015-09" db="EMBL/GenBank/DDBJ databases">
        <authorList>
            <consortium name="Pathogen Informatics"/>
        </authorList>
    </citation>
    <scope>NUCLEOTIDE SEQUENCE [LARGE SCALE GENOMIC DNA]</scope>
    <source>
        <strain evidence="1 3">2789STDY5834884</strain>
    </source>
</reference>
<evidence type="ECO:0000313" key="2">
    <source>
        <dbReference type="EMBL" id="RGI69604.1"/>
    </source>
</evidence>
<dbReference type="AlphaFoldDB" id="A0A174LSV3"/>
<protein>
    <submittedName>
        <fullName evidence="1">Plasmid maintenance system killer protein</fullName>
    </submittedName>
</protein>
<dbReference type="InterPro" id="IPR035093">
    <property type="entry name" value="RelE/ParE_toxin_dom_sf"/>
</dbReference>
<dbReference type="EMBL" id="QSOB01000004">
    <property type="protein sequence ID" value="RGI69604.1"/>
    <property type="molecule type" value="Genomic_DNA"/>
</dbReference>
<evidence type="ECO:0000313" key="3">
    <source>
        <dbReference type="Proteomes" id="UP000095602"/>
    </source>
</evidence>
<name>A0A174LSV3_9FIRM</name>
<evidence type="ECO:0000313" key="4">
    <source>
        <dbReference type="Proteomes" id="UP000260642"/>
    </source>
</evidence>
<dbReference type="RefSeq" id="WP_055274369.1">
    <property type="nucleotide sequence ID" value="NZ_CZAJ01000024.1"/>
</dbReference>
<dbReference type="Gene3D" id="3.30.2310.20">
    <property type="entry name" value="RelE-like"/>
    <property type="match status" value="1"/>
</dbReference>
<reference evidence="2 4" key="2">
    <citation type="submission" date="2018-08" db="EMBL/GenBank/DDBJ databases">
        <title>A genome reference for cultivated species of the human gut microbiota.</title>
        <authorList>
            <person name="Zou Y."/>
            <person name="Xue W."/>
            <person name="Luo G."/>
        </authorList>
    </citation>
    <scope>NUCLEOTIDE SEQUENCE [LARGE SCALE GENOMIC DNA]</scope>
    <source>
        <strain evidence="2 4">TM10-3</strain>
    </source>
</reference>
<sequence>MELVYTSEKIEIQCTKLEAAKKLFCGDAVLARSLLARINALENADTIKDIIIQPTFHFHNLSNKYGRNLEGFFAIDVKSRREQWRIILQPLDENKNPFKPCYIDQISSYVKVVEVTEVSKHYE</sequence>
<gene>
    <name evidence="2" type="ORF">DXD95_03735</name>
    <name evidence="1" type="ORF">ERS852497_02330</name>
</gene>
<dbReference type="Proteomes" id="UP000260642">
    <property type="component" value="Unassembled WGS sequence"/>
</dbReference>
<proteinExistence type="predicted"/>
<accession>A0A174LSV3</accession>
<evidence type="ECO:0000313" key="1">
    <source>
        <dbReference type="EMBL" id="CUP24800.1"/>
    </source>
</evidence>